<accession>A0A1G8VII8</accession>
<protein>
    <submittedName>
        <fullName evidence="6">DNA-binding transcriptional regulator, LysR family</fullName>
    </submittedName>
</protein>
<organism evidence="6 7">
    <name type="scientific">Actinopolyspora mzabensis</name>
    <dbReference type="NCBI Taxonomy" id="995066"/>
    <lineage>
        <taxon>Bacteria</taxon>
        <taxon>Bacillati</taxon>
        <taxon>Actinomycetota</taxon>
        <taxon>Actinomycetes</taxon>
        <taxon>Actinopolysporales</taxon>
        <taxon>Actinopolysporaceae</taxon>
        <taxon>Actinopolyspora</taxon>
    </lineage>
</organism>
<dbReference type="AlphaFoldDB" id="A0A1G8VII8"/>
<name>A0A1G8VII8_ACTMZ</name>
<proteinExistence type="inferred from homology"/>
<gene>
    <name evidence="6" type="ORF">SAMN04487820_10169</name>
</gene>
<sequence length="291" mass="30832">MQVLRAVVNSGSVSAAANNLGYTPSAISQQLSTLEREAGLSLLEKAGRGVRPTAAGTMLAERAGDVAELLSRTESELAGMRAGNSGVLRLRFFQSASVALIPPAVAAFRERYPRVRLDLGMQEEGMLDRVAEGDADLAVIVVGRETPSIPGVRLLPLVDEPYRVVLPVGHPLCSEEHIDLARLSEESWIQDSVGSGPCAESLYDAFAAAGFTPHLALESDSPQSSQGFVAAGMGVSLVPRLGLDPVHPGVEVRPLRNPEPVRRIHVAVRESVMHAPNTAALLQVLSETARA</sequence>
<dbReference type="GO" id="GO:0003700">
    <property type="term" value="F:DNA-binding transcription factor activity"/>
    <property type="evidence" value="ECO:0007669"/>
    <property type="project" value="InterPro"/>
</dbReference>
<keyword evidence="2" id="KW-0805">Transcription regulation</keyword>
<dbReference type="Gene3D" id="3.40.190.10">
    <property type="entry name" value="Periplasmic binding protein-like II"/>
    <property type="match status" value="2"/>
</dbReference>
<evidence type="ECO:0000313" key="7">
    <source>
        <dbReference type="Proteomes" id="UP000199213"/>
    </source>
</evidence>
<reference evidence="7" key="1">
    <citation type="submission" date="2016-10" db="EMBL/GenBank/DDBJ databases">
        <authorList>
            <person name="Varghese N."/>
            <person name="Submissions S."/>
        </authorList>
    </citation>
    <scope>NUCLEOTIDE SEQUENCE [LARGE SCALE GENOMIC DNA]</scope>
    <source>
        <strain evidence="7">DSM 45460</strain>
    </source>
</reference>
<dbReference type="CDD" id="cd08423">
    <property type="entry name" value="PBP2_LTTR_like_6"/>
    <property type="match status" value="1"/>
</dbReference>
<evidence type="ECO:0000256" key="1">
    <source>
        <dbReference type="ARBA" id="ARBA00009437"/>
    </source>
</evidence>
<dbReference type="Pfam" id="PF03466">
    <property type="entry name" value="LysR_substrate"/>
    <property type="match status" value="1"/>
</dbReference>
<dbReference type="InterPro" id="IPR000847">
    <property type="entry name" value="LysR_HTH_N"/>
</dbReference>
<dbReference type="PANTHER" id="PTHR30346">
    <property type="entry name" value="TRANSCRIPTIONAL DUAL REGULATOR HCAR-RELATED"/>
    <property type="match status" value="1"/>
</dbReference>
<evidence type="ECO:0000256" key="3">
    <source>
        <dbReference type="ARBA" id="ARBA00023125"/>
    </source>
</evidence>
<dbReference type="GO" id="GO:0032993">
    <property type="term" value="C:protein-DNA complex"/>
    <property type="evidence" value="ECO:0007669"/>
    <property type="project" value="TreeGrafter"/>
</dbReference>
<dbReference type="Pfam" id="PF00126">
    <property type="entry name" value="HTH_1"/>
    <property type="match status" value="1"/>
</dbReference>
<dbReference type="PROSITE" id="PS50931">
    <property type="entry name" value="HTH_LYSR"/>
    <property type="match status" value="1"/>
</dbReference>
<comment type="similarity">
    <text evidence="1">Belongs to the LysR transcriptional regulatory family.</text>
</comment>
<dbReference type="InterPro" id="IPR036388">
    <property type="entry name" value="WH-like_DNA-bd_sf"/>
</dbReference>
<evidence type="ECO:0000256" key="4">
    <source>
        <dbReference type="ARBA" id="ARBA00023163"/>
    </source>
</evidence>
<keyword evidence="3 6" id="KW-0238">DNA-binding</keyword>
<dbReference type="InterPro" id="IPR005119">
    <property type="entry name" value="LysR_subst-bd"/>
</dbReference>
<dbReference type="PANTHER" id="PTHR30346:SF29">
    <property type="entry name" value="LYSR SUBSTRATE-BINDING"/>
    <property type="match status" value="1"/>
</dbReference>
<dbReference type="Proteomes" id="UP000199213">
    <property type="component" value="Unassembled WGS sequence"/>
</dbReference>
<dbReference type="EMBL" id="FNFM01000001">
    <property type="protein sequence ID" value="SDJ65135.1"/>
    <property type="molecule type" value="Genomic_DNA"/>
</dbReference>
<keyword evidence="4" id="KW-0804">Transcription</keyword>
<dbReference type="SUPFAM" id="SSF53850">
    <property type="entry name" value="Periplasmic binding protein-like II"/>
    <property type="match status" value="1"/>
</dbReference>
<dbReference type="GO" id="GO:0003677">
    <property type="term" value="F:DNA binding"/>
    <property type="evidence" value="ECO:0007669"/>
    <property type="project" value="UniProtKB-KW"/>
</dbReference>
<dbReference type="Gene3D" id="1.10.10.10">
    <property type="entry name" value="Winged helix-like DNA-binding domain superfamily/Winged helix DNA-binding domain"/>
    <property type="match status" value="1"/>
</dbReference>
<keyword evidence="7" id="KW-1185">Reference proteome</keyword>
<evidence type="ECO:0000259" key="5">
    <source>
        <dbReference type="PROSITE" id="PS50931"/>
    </source>
</evidence>
<feature type="domain" description="HTH lysR-type" evidence="5">
    <location>
        <begin position="1"/>
        <end position="53"/>
    </location>
</feature>
<dbReference type="InterPro" id="IPR036390">
    <property type="entry name" value="WH_DNA-bd_sf"/>
</dbReference>
<evidence type="ECO:0000313" key="6">
    <source>
        <dbReference type="EMBL" id="SDJ65135.1"/>
    </source>
</evidence>
<evidence type="ECO:0000256" key="2">
    <source>
        <dbReference type="ARBA" id="ARBA00023015"/>
    </source>
</evidence>
<dbReference type="SUPFAM" id="SSF46785">
    <property type="entry name" value="Winged helix' DNA-binding domain"/>
    <property type="match status" value="1"/>
</dbReference>